<evidence type="ECO:0000313" key="9">
    <source>
        <dbReference type="EMBL" id="REI19497.1"/>
    </source>
</evidence>
<sequence>MGKLIFNNYFWLLFIILWIMILSFFEIGTVIKDILIFIIIYVVMIAIHEMGHLFFGKLFNLKTGMMSNIFGIFINGKWYFNTTIFLALGYTVMYKNKDLKIKEYILFFLGGIIFNIFIICILFSDLGKNIYYRDFFLISNIVIILMTSLPIEGTDLFSIKESIKDWKNEKNNFQRYGIKFDYLITSEECIEKIKHNKDEYFKSINDLSKLEIKSRTPEGIFNINEYSFYRYEDEYIEAIVLLFYSVICVRKNKELTHNILKQLEKINYSHGPLIYYLKMYVKTKKIKYIHKVKKYKYQAPGIAELRILNNILEG</sequence>
<dbReference type="InterPro" id="IPR008915">
    <property type="entry name" value="Peptidase_M50"/>
</dbReference>
<comment type="similarity">
    <text evidence="3">Belongs to the peptidase M50B family.</text>
</comment>
<feature type="transmembrane region" description="Helical" evidence="7">
    <location>
        <begin position="6"/>
        <end position="27"/>
    </location>
</feature>
<evidence type="ECO:0000313" key="10">
    <source>
        <dbReference type="Proteomes" id="UP000256337"/>
    </source>
</evidence>
<dbReference type="RefSeq" id="WP_115856394.1">
    <property type="nucleotide sequence ID" value="NZ_CAJUZR010000066.1"/>
</dbReference>
<evidence type="ECO:0000256" key="7">
    <source>
        <dbReference type="SAM" id="Phobius"/>
    </source>
</evidence>
<feature type="transmembrane region" description="Helical" evidence="7">
    <location>
        <begin position="34"/>
        <end position="55"/>
    </location>
</feature>
<evidence type="ECO:0000256" key="3">
    <source>
        <dbReference type="ARBA" id="ARBA00007931"/>
    </source>
</evidence>
<name>A0AAX1RSV2_9STAP</name>
<gene>
    <name evidence="9" type="ORF">DOS76_10725</name>
</gene>
<dbReference type="GO" id="GO:0006508">
    <property type="term" value="P:proteolysis"/>
    <property type="evidence" value="ECO:0007669"/>
    <property type="project" value="InterPro"/>
</dbReference>
<protein>
    <recommendedName>
        <fullName evidence="8">Peptidase M50 domain-containing protein</fullName>
    </recommendedName>
</protein>
<feature type="transmembrane region" description="Helical" evidence="7">
    <location>
        <begin position="104"/>
        <end position="124"/>
    </location>
</feature>
<keyword evidence="4 7" id="KW-0812">Transmembrane</keyword>
<organism evidence="9 10">
    <name type="scientific">Staphylococcus felis</name>
    <dbReference type="NCBI Taxonomy" id="46127"/>
    <lineage>
        <taxon>Bacteria</taxon>
        <taxon>Bacillati</taxon>
        <taxon>Bacillota</taxon>
        <taxon>Bacilli</taxon>
        <taxon>Bacillales</taxon>
        <taxon>Staphylococcaceae</taxon>
        <taxon>Staphylococcus</taxon>
    </lineage>
</organism>
<feature type="domain" description="Peptidase M50" evidence="8">
    <location>
        <begin position="37"/>
        <end position="224"/>
    </location>
</feature>
<dbReference type="EMBL" id="QKYD01000157">
    <property type="protein sequence ID" value="REI19497.1"/>
    <property type="molecule type" value="Genomic_DNA"/>
</dbReference>
<comment type="cofactor">
    <cofactor evidence="1">
        <name>Zn(2+)</name>
        <dbReference type="ChEBI" id="CHEBI:29105"/>
    </cofactor>
</comment>
<dbReference type="Pfam" id="PF02163">
    <property type="entry name" value="Peptidase_M50"/>
    <property type="match status" value="1"/>
</dbReference>
<dbReference type="GO" id="GO:0016020">
    <property type="term" value="C:membrane"/>
    <property type="evidence" value="ECO:0007669"/>
    <property type="project" value="UniProtKB-SubCell"/>
</dbReference>
<evidence type="ECO:0000256" key="4">
    <source>
        <dbReference type="ARBA" id="ARBA00022692"/>
    </source>
</evidence>
<comment type="caution">
    <text evidence="9">The sequence shown here is derived from an EMBL/GenBank/DDBJ whole genome shotgun (WGS) entry which is preliminary data.</text>
</comment>
<keyword evidence="5 7" id="KW-1133">Transmembrane helix</keyword>
<dbReference type="Proteomes" id="UP000256337">
    <property type="component" value="Unassembled WGS sequence"/>
</dbReference>
<comment type="subcellular location">
    <subcellularLocation>
        <location evidence="2">Membrane</location>
        <topology evidence="2">Multi-pass membrane protein</topology>
    </subcellularLocation>
</comment>
<evidence type="ECO:0000256" key="6">
    <source>
        <dbReference type="ARBA" id="ARBA00023136"/>
    </source>
</evidence>
<evidence type="ECO:0000256" key="2">
    <source>
        <dbReference type="ARBA" id="ARBA00004141"/>
    </source>
</evidence>
<evidence type="ECO:0000256" key="5">
    <source>
        <dbReference type="ARBA" id="ARBA00022989"/>
    </source>
</evidence>
<dbReference type="AlphaFoldDB" id="A0AAX1RSV2"/>
<proteinExistence type="inferred from homology"/>
<reference evidence="9 10" key="1">
    <citation type="journal article" date="2018" name="Vet. Microbiol.">
        <title>Characterisation of Staphylococcus felis isolated from cats using whole genome sequencing.</title>
        <authorList>
            <person name="Worthing K."/>
            <person name="Pang S."/>
            <person name="Trott D.J."/>
            <person name="Abraham S."/>
            <person name="Coombs G.W."/>
            <person name="Jordan D."/>
            <person name="McIntyre L."/>
            <person name="Davies M.R."/>
            <person name="Norris J."/>
        </authorList>
    </citation>
    <scope>NUCLEOTIDE SEQUENCE [LARGE SCALE GENOMIC DNA]</scope>
    <source>
        <strain evidence="9 10">F25</strain>
    </source>
</reference>
<keyword evidence="6 7" id="KW-0472">Membrane</keyword>
<feature type="transmembrane region" description="Helical" evidence="7">
    <location>
        <begin position="130"/>
        <end position="151"/>
    </location>
</feature>
<evidence type="ECO:0000256" key="1">
    <source>
        <dbReference type="ARBA" id="ARBA00001947"/>
    </source>
</evidence>
<evidence type="ECO:0000259" key="8">
    <source>
        <dbReference type="Pfam" id="PF02163"/>
    </source>
</evidence>
<accession>A0AAX1RSV2</accession>
<feature type="transmembrane region" description="Helical" evidence="7">
    <location>
        <begin position="67"/>
        <end position="92"/>
    </location>
</feature>